<protein>
    <recommendedName>
        <fullName evidence="7">MADS-box domain-containing protein</fullName>
    </recommendedName>
</protein>
<dbReference type="GO" id="GO:0000987">
    <property type="term" value="F:cis-regulatory region sequence-specific DNA binding"/>
    <property type="evidence" value="ECO:0007669"/>
    <property type="project" value="InterPro"/>
</dbReference>
<organism evidence="8 9">
    <name type="scientific">Liquidambar formosana</name>
    <name type="common">Formosan gum</name>
    <dbReference type="NCBI Taxonomy" id="63359"/>
    <lineage>
        <taxon>Eukaryota</taxon>
        <taxon>Viridiplantae</taxon>
        <taxon>Streptophyta</taxon>
        <taxon>Embryophyta</taxon>
        <taxon>Tracheophyta</taxon>
        <taxon>Spermatophyta</taxon>
        <taxon>Magnoliopsida</taxon>
        <taxon>eudicotyledons</taxon>
        <taxon>Gunneridae</taxon>
        <taxon>Pentapetalae</taxon>
        <taxon>Saxifragales</taxon>
        <taxon>Altingiaceae</taxon>
        <taxon>Liquidambar</taxon>
    </lineage>
</organism>
<evidence type="ECO:0000313" key="8">
    <source>
        <dbReference type="EMBL" id="KAK9271548.1"/>
    </source>
</evidence>
<dbReference type="EMBL" id="JBBPBK010000013">
    <property type="protein sequence ID" value="KAK9271548.1"/>
    <property type="molecule type" value="Genomic_DNA"/>
</dbReference>
<evidence type="ECO:0000259" key="7">
    <source>
        <dbReference type="PROSITE" id="PS50066"/>
    </source>
</evidence>
<dbReference type="GO" id="GO:0005634">
    <property type="term" value="C:nucleus"/>
    <property type="evidence" value="ECO:0007669"/>
    <property type="project" value="UniProtKB-SubCell"/>
</dbReference>
<evidence type="ECO:0000256" key="3">
    <source>
        <dbReference type="ARBA" id="ARBA00023125"/>
    </source>
</evidence>
<evidence type="ECO:0000256" key="6">
    <source>
        <dbReference type="SAM" id="Coils"/>
    </source>
</evidence>
<dbReference type="Gene3D" id="3.40.1810.10">
    <property type="entry name" value="Transcription factor, MADS-box"/>
    <property type="match status" value="1"/>
</dbReference>
<evidence type="ECO:0000256" key="5">
    <source>
        <dbReference type="ARBA" id="ARBA00023242"/>
    </source>
</evidence>
<feature type="domain" description="MADS-box" evidence="7">
    <location>
        <begin position="26"/>
        <end position="86"/>
    </location>
</feature>
<keyword evidence="2" id="KW-0805">Transcription regulation</keyword>
<dbReference type="PRINTS" id="PR00404">
    <property type="entry name" value="MADSDOMAIN"/>
</dbReference>
<dbReference type="InterPro" id="IPR002100">
    <property type="entry name" value="TF_MADSbox"/>
</dbReference>
<dbReference type="PROSITE" id="PS50066">
    <property type="entry name" value="MADS_BOX_2"/>
    <property type="match status" value="1"/>
</dbReference>
<keyword evidence="5" id="KW-0539">Nucleus</keyword>
<evidence type="ECO:0000256" key="4">
    <source>
        <dbReference type="ARBA" id="ARBA00023163"/>
    </source>
</evidence>
<evidence type="ECO:0000256" key="1">
    <source>
        <dbReference type="ARBA" id="ARBA00004123"/>
    </source>
</evidence>
<dbReference type="InterPro" id="IPR036879">
    <property type="entry name" value="TF_MADSbox_sf"/>
</dbReference>
<comment type="subcellular location">
    <subcellularLocation>
        <location evidence="1">Nucleus</location>
    </subcellularLocation>
</comment>
<evidence type="ECO:0000313" key="9">
    <source>
        <dbReference type="Proteomes" id="UP001415857"/>
    </source>
</evidence>
<dbReference type="PANTHER" id="PTHR48019">
    <property type="entry name" value="SERUM RESPONSE FACTOR HOMOLOG"/>
    <property type="match status" value="1"/>
</dbReference>
<name>A0AAP0NEN9_LIQFO</name>
<evidence type="ECO:0000256" key="2">
    <source>
        <dbReference type="ARBA" id="ARBA00023015"/>
    </source>
</evidence>
<reference evidence="8 9" key="1">
    <citation type="journal article" date="2024" name="Plant J.">
        <title>Genome sequences and population genomics reveal climatic adaptation and genomic divergence between two closely related sweetgum species.</title>
        <authorList>
            <person name="Xu W.Q."/>
            <person name="Ren C.Q."/>
            <person name="Zhang X.Y."/>
            <person name="Comes H.P."/>
            <person name="Liu X.H."/>
            <person name="Li Y.G."/>
            <person name="Kettle C.J."/>
            <person name="Jalonen R."/>
            <person name="Gaisberger H."/>
            <person name="Ma Y.Z."/>
            <person name="Qiu Y.X."/>
        </authorList>
    </citation>
    <scope>NUCLEOTIDE SEQUENCE [LARGE SCALE GENOMIC DNA]</scope>
    <source>
        <strain evidence="8">Hangzhou</strain>
    </source>
</reference>
<gene>
    <name evidence="8" type="ORF">L1049_001908</name>
</gene>
<keyword evidence="3" id="KW-0238">DNA-binding</keyword>
<dbReference type="SMART" id="SM00432">
    <property type="entry name" value="MADS"/>
    <property type="match status" value="1"/>
</dbReference>
<sequence>MYLITEAGRECENKLLTLRSPLLVSKMGRKLNMDLIPNEKSRYRTFQKRKKGLMKRTYELATLCGIDACIIVFGPKFGYHPIETETWPLNPDEVQRIIHMYKAKLVNGKRTFDVSDFFPDRKKEVESQIDRVRGDNAEAKYIASNDALNRLSQEQIRELLGSLDSKLEAVKARIDELKKESQQNMEATSSQQHMEATSPGINIGGTNQQQQPAYVEPLDVHPPTQYIPVEQNPMMGSSMLMMWMNDNDYAQFGNAPSGNMLYTPYAPPLYHNPTAVMQENMMLNNTMQVPYYTPTFMYYPNPMVSMGVTPPMQPMLPYYDFSGSQMNGREANS</sequence>
<keyword evidence="6" id="KW-0175">Coiled coil</keyword>
<dbReference type="GO" id="GO:0046983">
    <property type="term" value="F:protein dimerization activity"/>
    <property type="evidence" value="ECO:0007669"/>
    <property type="project" value="InterPro"/>
</dbReference>
<dbReference type="CDD" id="cd00266">
    <property type="entry name" value="MADS_SRF_like"/>
    <property type="match status" value="1"/>
</dbReference>
<proteinExistence type="predicted"/>
<dbReference type="Pfam" id="PF00319">
    <property type="entry name" value="SRF-TF"/>
    <property type="match status" value="1"/>
</dbReference>
<accession>A0AAP0NEN9</accession>
<dbReference type="InterPro" id="IPR033897">
    <property type="entry name" value="SRF-like_MADS-box"/>
</dbReference>
<dbReference type="InterPro" id="IPR050142">
    <property type="entry name" value="MADS-box/MEF2_TF"/>
</dbReference>
<dbReference type="GO" id="GO:0000981">
    <property type="term" value="F:DNA-binding transcription factor activity, RNA polymerase II-specific"/>
    <property type="evidence" value="ECO:0007669"/>
    <property type="project" value="InterPro"/>
</dbReference>
<dbReference type="AlphaFoldDB" id="A0AAP0NEN9"/>
<comment type="caution">
    <text evidence="8">The sequence shown here is derived from an EMBL/GenBank/DDBJ whole genome shotgun (WGS) entry which is preliminary data.</text>
</comment>
<dbReference type="GO" id="GO:0045944">
    <property type="term" value="P:positive regulation of transcription by RNA polymerase II"/>
    <property type="evidence" value="ECO:0007669"/>
    <property type="project" value="InterPro"/>
</dbReference>
<keyword evidence="4" id="KW-0804">Transcription</keyword>
<dbReference type="Proteomes" id="UP001415857">
    <property type="component" value="Unassembled WGS sequence"/>
</dbReference>
<keyword evidence="9" id="KW-1185">Reference proteome</keyword>
<dbReference type="SUPFAM" id="SSF55455">
    <property type="entry name" value="SRF-like"/>
    <property type="match status" value="1"/>
</dbReference>
<feature type="coiled-coil region" evidence="6">
    <location>
        <begin position="160"/>
        <end position="187"/>
    </location>
</feature>